<proteinExistence type="predicted"/>
<reference evidence="2" key="1">
    <citation type="submission" date="2023-06" db="EMBL/GenBank/DDBJ databases">
        <authorList>
            <person name="Delattre M."/>
        </authorList>
    </citation>
    <scope>NUCLEOTIDE SEQUENCE</scope>
    <source>
        <strain evidence="2">AF72</strain>
    </source>
</reference>
<feature type="non-terminal residue" evidence="2">
    <location>
        <position position="360"/>
    </location>
</feature>
<sequence>MLTQLFNCRGCKKPFSTCDGHPQRPVLKDGETTCASCSPDGHEPALGLIEFLKQAAFRPTENGFFWSTKIAIPKCARCPRLICAIDGWCVTIGTCGHYICKGTTTHCSMAYTVSFLGCNGKRLATGQWKCWRCQRGYNDPHPRPVDAAVTEFLNDYSSTLAKLPGNFWDLVATSKDQYERVEFRLKVSERHVEVLRRRVEELTGESERTKMTECSNCSVARPIERLYQCRKCETTVCADCLLEEHAGHEYDNVLKLRLPEWKADTSARQANIIGGYQSNLCHLHTNISTEMLGVLEAGSALVDEMDKCQTHAQADAVAATIDRAIQKVETQCEIYIPVARNLATELRDIREDLLKKQLLP</sequence>
<dbReference type="Proteomes" id="UP001177023">
    <property type="component" value="Unassembled WGS sequence"/>
</dbReference>
<evidence type="ECO:0000313" key="2">
    <source>
        <dbReference type="EMBL" id="CAJ0575562.1"/>
    </source>
</evidence>
<keyword evidence="1" id="KW-0175">Coiled coil</keyword>
<name>A0AA36CX86_9BILA</name>
<accession>A0AA36CX86</accession>
<protein>
    <submittedName>
        <fullName evidence="2">Uncharacterized protein</fullName>
    </submittedName>
</protein>
<organism evidence="2 3">
    <name type="scientific">Mesorhabditis spiculigera</name>
    <dbReference type="NCBI Taxonomy" id="96644"/>
    <lineage>
        <taxon>Eukaryota</taxon>
        <taxon>Metazoa</taxon>
        <taxon>Ecdysozoa</taxon>
        <taxon>Nematoda</taxon>
        <taxon>Chromadorea</taxon>
        <taxon>Rhabditida</taxon>
        <taxon>Rhabditina</taxon>
        <taxon>Rhabditomorpha</taxon>
        <taxon>Rhabditoidea</taxon>
        <taxon>Rhabditidae</taxon>
        <taxon>Mesorhabditinae</taxon>
        <taxon>Mesorhabditis</taxon>
    </lineage>
</organism>
<evidence type="ECO:0000256" key="1">
    <source>
        <dbReference type="SAM" id="Coils"/>
    </source>
</evidence>
<gene>
    <name evidence="2" type="ORF">MSPICULIGERA_LOCUS13872</name>
</gene>
<feature type="coiled-coil region" evidence="1">
    <location>
        <begin position="185"/>
        <end position="212"/>
    </location>
</feature>
<keyword evidence="3" id="KW-1185">Reference proteome</keyword>
<dbReference type="EMBL" id="CATQJA010002639">
    <property type="protein sequence ID" value="CAJ0575562.1"/>
    <property type="molecule type" value="Genomic_DNA"/>
</dbReference>
<comment type="caution">
    <text evidence="2">The sequence shown here is derived from an EMBL/GenBank/DDBJ whole genome shotgun (WGS) entry which is preliminary data.</text>
</comment>
<dbReference type="AlphaFoldDB" id="A0AA36CX86"/>
<evidence type="ECO:0000313" key="3">
    <source>
        <dbReference type="Proteomes" id="UP001177023"/>
    </source>
</evidence>